<name>A0A822ZWB1_NELNU</name>
<evidence type="ECO:0000313" key="2">
    <source>
        <dbReference type="Proteomes" id="UP000607653"/>
    </source>
</evidence>
<proteinExistence type="predicted"/>
<gene>
    <name evidence="1" type="ORF">HUJ06_017496</name>
</gene>
<comment type="caution">
    <text evidence="1">The sequence shown here is derived from an EMBL/GenBank/DDBJ whole genome shotgun (WGS) entry which is preliminary data.</text>
</comment>
<organism evidence="1 2">
    <name type="scientific">Nelumbo nucifera</name>
    <name type="common">Sacred lotus</name>
    <dbReference type="NCBI Taxonomy" id="4432"/>
    <lineage>
        <taxon>Eukaryota</taxon>
        <taxon>Viridiplantae</taxon>
        <taxon>Streptophyta</taxon>
        <taxon>Embryophyta</taxon>
        <taxon>Tracheophyta</taxon>
        <taxon>Spermatophyta</taxon>
        <taxon>Magnoliopsida</taxon>
        <taxon>Proteales</taxon>
        <taxon>Nelumbonaceae</taxon>
        <taxon>Nelumbo</taxon>
    </lineage>
</organism>
<evidence type="ECO:0000313" key="1">
    <source>
        <dbReference type="EMBL" id="DAD47559.1"/>
    </source>
</evidence>
<keyword evidence="2" id="KW-1185">Reference proteome</keyword>
<accession>A0A822ZWB1</accession>
<sequence length="32" mass="3375">MIPYSLSSSRFFSAFELYISVGGGSLSCGVVI</sequence>
<dbReference type="AlphaFoldDB" id="A0A822ZWB1"/>
<protein>
    <submittedName>
        <fullName evidence="1">Uncharacterized protein</fullName>
    </submittedName>
</protein>
<reference evidence="1 2" key="1">
    <citation type="journal article" date="2020" name="Mol. Biol. Evol.">
        <title>Distinct Expression and Methylation Patterns for Genes with Different Fates following a Single Whole-Genome Duplication in Flowering Plants.</title>
        <authorList>
            <person name="Shi T."/>
            <person name="Rahmani R.S."/>
            <person name="Gugger P.F."/>
            <person name="Wang M."/>
            <person name="Li H."/>
            <person name="Zhang Y."/>
            <person name="Li Z."/>
            <person name="Wang Q."/>
            <person name="Van de Peer Y."/>
            <person name="Marchal K."/>
            <person name="Chen J."/>
        </authorList>
    </citation>
    <scope>NUCLEOTIDE SEQUENCE [LARGE SCALE GENOMIC DNA]</scope>
    <source>
        <tissue evidence="1">Leaf</tissue>
    </source>
</reference>
<dbReference type="Proteomes" id="UP000607653">
    <property type="component" value="Unassembled WGS sequence"/>
</dbReference>
<dbReference type="EMBL" id="DUZY01000008">
    <property type="protein sequence ID" value="DAD47559.1"/>
    <property type="molecule type" value="Genomic_DNA"/>
</dbReference>